<keyword evidence="2" id="KW-0489">Methyltransferase</keyword>
<comment type="caution">
    <text evidence="2">The sequence shown here is derived from an EMBL/GenBank/DDBJ whole genome shotgun (WGS) entry which is preliminary data.</text>
</comment>
<sequence length="243" mass="26034">MDRQALSAIAHHDHPIASPIFPENLDRLLRRAALPEEARILDLGCGEAEWSLRALELYPSAVADGVDISAEALESAGRAAGTRGLAHRLGLHLTPADRFAGGEPYDLVLCVGATHAFGGLAKTMEAVAGFVRPGGLALVGEAFWEHPPSAGLVQSIGDYQDLPATVETVEAHGWLTVYAHTSTLAEWDDYEWSWTGTLARWGAGRPGPDGDQAVAVAKEHRDLWLTGYRGLLGFVTLLVRRSG</sequence>
<dbReference type="InterPro" id="IPR029063">
    <property type="entry name" value="SAM-dependent_MTases_sf"/>
</dbReference>
<dbReference type="GO" id="GO:0008168">
    <property type="term" value="F:methyltransferase activity"/>
    <property type="evidence" value="ECO:0007669"/>
    <property type="project" value="UniProtKB-KW"/>
</dbReference>
<reference evidence="2 3" key="1">
    <citation type="submission" date="2020-08" db="EMBL/GenBank/DDBJ databases">
        <title>Sequencing the genomes of 1000 actinobacteria strains.</title>
        <authorList>
            <person name="Klenk H.-P."/>
        </authorList>
    </citation>
    <scope>NUCLEOTIDE SEQUENCE [LARGE SCALE GENOMIC DNA]</scope>
    <source>
        <strain evidence="2 3">DSM 44936</strain>
    </source>
</reference>
<dbReference type="GO" id="GO:0032259">
    <property type="term" value="P:methylation"/>
    <property type="evidence" value="ECO:0007669"/>
    <property type="project" value="UniProtKB-KW"/>
</dbReference>
<dbReference type="InterPro" id="IPR013217">
    <property type="entry name" value="Methyltransf_12"/>
</dbReference>
<evidence type="ECO:0000313" key="2">
    <source>
        <dbReference type="EMBL" id="MBB6476856.1"/>
    </source>
</evidence>
<evidence type="ECO:0000259" key="1">
    <source>
        <dbReference type="Pfam" id="PF08242"/>
    </source>
</evidence>
<gene>
    <name evidence="2" type="ORF">BJ992_006287</name>
</gene>
<dbReference type="Pfam" id="PF08242">
    <property type="entry name" value="Methyltransf_12"/>
    <property type="match status" value="1"/>
</dbReference>
<dbReference type="PANTHER" id="PTHR43464:SF3">
    <property type="entry name" value="SAM-DEPENDENT METHYLTRANSFERASE"/>
    <property type="match status" value="1"/>
</dbReference>
<dbReference type="Gene3D" id="3.40.50.150">
    <property type="entry name" value="Vaccinia Virus protein VP39"/>
    <property type="match status" value="1"/>
</dbReference>
<proteinExistence type="predicted"/>
<dbReference type="PANTHER" id="PTHR43464">
    <property type="entry name" value="METHYLTRANSFERASE"/>
    <property type="match status" value="1"/>
</dbReference>
<feature type="domain" description="Methyltransferase type 12" evidence="1">
    <location>
        <begin position="41"/>
        <end position="136"/>
    </location>
</feature>
<protein>
    <submittedName>
        <fullName evidence="2">SAM-dependent methyltransferase</fullName>
    </submittedName>
</protein>
<keyword evidence="2" id="KW-0808">Transferase</keyword>
<organism evidence="2 3">
    <name type="scientific">Sphaerisporangium rubeum</name>
    <dbReference type="NCBI Taxonomy" id="321317"/>
    <lineage>
        <taxon>Bacteria</taxon>
        <taxon>Bacillati</taxon>
        <taxon>Actinomycetota</taxon>
        <taxon>Actinomycetes</taxon>
        <taxon>Streptosporangiales</taxon>
        <taxon>Streptosporangiaceae</taxon>
        <taxon>Sphaerisporangium</taxon>
    </lineage>
</organism>
<dbReference type="CDD" id="cd02440">
    <property type="entry name" value="AdoMet_MTases"/>
    <property type="match status" value="1"/>
</dbReference>
<name>A0A7X0MB90_9ACTN</name>
<keyword evidence="3" id="KW-1185">Reference proteome</keyword>
<dbReference type="SUPFAM" id="SSF53335">
    <property type="entry name" value="S-adenosyl-L-methionine-dependent methyltransferases"/>
    <property type="match status" value="1"/>
</dbReference>
<evidence type="ECO:0000313" key="3">
    <source>
        <dbReference type="Proteomes" id="UP000555564"/>
    </source>
</evidence>
<accession>A0A7X0MB90</accession>
<dbReference type="AlphaFoldDB" id="A0A7X0MB90"/>
<dbReference type="RefSeq" id="WP_184987158.1">
    <property type="nucleotide sequence ID" value="NZ_BAAALO010000006.1"/>
</dbReference>
<dbReference type="EMBL" id="JACHIU010000001">
    <property type="protein sequence ID" value="MBB6476856.1"/>
    <property type="molecule type" value="Genomic_DNA"/>
</dbReference>
<dbReference type="Proteomes" id="UP000555564">
    <property type="component" value="Unassembled WGS sequence"/>
</dbReference>